<evidence type="ECO:0000256" key="2">
    <source>
        <dbReference type="ARBA" id="ARBA00022723"/>
    </source>
</evidence>
<keyword evidence="7" id="KW-0238">DNA-binding</keyword>
<dbReference type="InterPro" id="IPR036236">
    <property type="entry name" value="Znf_C2H2_sf"/>
</dbReference>
<comment type="subcellular location">
    <subcellularLocation>
        <location evidence="1">Nucleus</location>
    </subcellularLocation>
</comment>
<dbReference type="InterPro" id="IPR013087">
    <property type="entry name" value="Znf_C2H2_type"/>
</dbReference>
<keyword evidence="5" id="KW-0862">Zinc</keyword>
<feature type="domain" description="C2H2-type" evidence="12">
    <location>
        <begin position="274"/>
        <end position="303"/>
    </location>
</feature>
<dbReference type="GO" id="GO:0000978">
    <property type="term" value="F:RNA polymerase II cis-regulatory region sequence-specific DNA binding"/>
    <property type="evidence" value="ECO:0007669"/>
    <property type="project" value="TreeGrafter"/>
</dbReference>
<dbReference type="SUPFAM" id="SSF57667">
    <property type="entry name" value="beta-beta-alpha zinc fingers"/>
    <property type="match status" value="1"/>
</dbReference>
<keyword evidence="6" id="KW-0805">Transcription regulation</keyword>
<feature type="compositionally biased region" description="Low complexity" evidence="11">
    <location>
        <begin position="71"/>
        <end position="85"/>
    </location>
</feature>
<keyword evidence="2" id="KW-0479">Metal-binding</keyword>
<keyword evidence="4 10" id="KW-0863">Zinc-finger</keyword>
<reference evidence="13" key="2">
    <citation type="submission" date="2025-09" db="UniProtKB">
        <authorList>
            <consortium name="Ensembl"/>
        </authorList>
    </citation>
    <scope>IDENTIFICATION</scope>
</reference>
<evidence type="ECO:0000256" key="8">
    <source>
        <dbReference type="ARBA" id="ARBA00023163"/>
    </source>
</evidence>
<dbReference type="Proteomes" id="UP000694385">
    <property type="component" value="Unassembled WGS sequence"/>
</dbReference>
<evidence type="ECO:0000256" key="7">
    <source>
        <dbReference type="ARBA" id="ARBA00023125"/>
    </source>
</evidence>
<dbReference type="OMA" id="FMYASHL"/>
<keyword evidence="8" id="KW-0804">Transcription</keyword>
<feature type="region of interest" description="Disordered" evidence="11">
    <location>
        <begin position="64"/>
        <end position="116"/>
    </location>
</feature>
<dbReference type="FunFam" id="3.30.160.60:FF:000021">
    <property type="entry name" value="Basic krueppel-like factor 3"/>
    <property type="match status" value="1"/>
</dbReference>
<evidence type="ECO:0000256" key="11">
    <source>
        <dbReference type="SAM" id="MobiDB-lite"/>
    </source>
</evidence>
<evidence type="ECO:0000256" key="1">
    <source>
        <dbReference type="ARBA" id="ARBA00004123"/>
    </source>
</evidence>
<dbReference type="GeneTree" id="ENSGT00940000157456"/>
<evidence type="ECO:0000256" key="3">
    <source>
        <dbReference type="ARBA" id="ARBA00022737"/>
    </source>
</evidence>
<evidence type="ECO:0000313" key="14">
    <source>
        <dbReference type="Proteomes" id="UP000694385"/>
    </source>
</evidence>
<dbReference type="PANTHER" id="PTHR23235">
    <property type="entry name" value="KRUEPPEL-LIKE TRANSCRIPTION FACTOR"/>
    <property type="match status" value="1"/>
</dbReference>
<sequence length="322" mass="36167">MLMFDPVPVKQEAMDPISVSYPSNYMESMKPNKYGVIYPTPLPDKFFQTPEGLSHGIQMEPVDLTVNKRGSPPSDSSSPSSLKFPSSHRRASPGLSMPSSSPPIKKYSPPSPGVQPFGVPLSMPPVMAAAPSQHGIRSPGILPVIQPVVVQPVRFLYTSHLQQPLMEMDNSNSGMQVPVIESMRKPGIEPQRTGYYPEEMSPPLMNSVSPLQALSLLLLSFIVQPGNRPLPVESPDTQRKRRIHRCDYDGCNKVYTKSSHLKAHRRTHTGEKPYRCTWEGCTWKFARSDELTGHFRKHTGIKPFHFSRSDHLARHRKRHMLV</sequence>
<name>A0A8C5KMQ3_JACJA</name>
<dbReference type="CDD" id="cd21577">
    <property type="entry name" value="KLF3_N"/>
    <property type="match status" value="1"/>
</dbReference>
<dbReference type="GO" id="GO:0005634">
    <property type="term" value="C:nucleus"/>
    <property type="evidence" value="ECO:0007669"/>
    <property type="project" value="UniProtKB-SubCell"/>
</dbReference>
<evidence type="ECO:0000256" key="6">
    <source>
        <dbReference type="ARBA" id="ARBA00023015"/>
    </source>
</evidence>
<evidence type="ECO:0000259" key="12">
    <source>
        <dbReference type="PROSITE" id="PS50157"/>
    </source>
</evidence>
<feature type="domain" description="C2H2-type" evidence="12">
    <location>
        <begin position="244"/>
        <end position="273"/>
    </location>
</feature>
<dbReference type="Ensembl" id="ENSJJAT00000018842.1">
    <property type="protein sequence ID" value="ENSJJAP00000012358.1"/>
    <property type="gene ID" value="ENSJJAG00000015412.1"/>
</dbReference>
<accession>A0A8C5KMQ3</accession>
<dbReference type="PROSITE" id="PS50157">
    <property type="entry name" value="ZINC_FINGER_C2H2_2"/>
    <property type="match status" value="2"/>
</dbReference>
<evidence type="ECO:0000313" key="13">
    <source>
        <dbReference type="Ensembl" id="ENSJJAP00000012358.1"/>
    </source>
</evidence>
<organism evidence="13 14">
    <name type="scientific">Jaculus jaculus</name>
    <name type="common">Lesser Egyptian jerboa</name>
    <dbReference type="NCBI Taxonomy" id="51337"/>
    <lineage>
        <taxon>Eukaryota</taxon>
        <taxon>Metazoa</taxon>
        <taxon>Chordata</taxon>
        <taxon>Craniata</taxon>
        <taxon>Vertebrata</taxon>
        <taxon>Euteleostomi</taxon>
        <taxon>Mammalia</taxon>
        <taxon>Eutheria</taxon>
        <taxon>Euarchontoglires</taxon>
        <taxon>Glires</taxon>
        <taxon>Rodentia</taxon>
        <taxon>Myomorpha</taxon>
        <taxon>Dipodoidea</taxon>
        <taxon>Dipodidae</taxon>
        <taxon>Dipodinae</taxon>
        <taxon>Jaculus</taxon>
    </lineage>
</organism>
<dbReference type="GO" id="GO:0008270">
    <property type="term" value="F:zinc ion binding"/>
    <property type="evidence" value="ECO:0007669"/>
    <property type="project" value="UniProtKB-KW"/>
</dbReference>
<dbReference type="PANTHER" id="PTHR23235:SF48">
    <property type="entry name" value="KRUEPPEL-LIKE FACTOR 3"/>
    <property type="match status" value="1"/>
</dbReference>
<dbReference type="PROSITE" id="PS00028">
    <property type="entry name" value="ZINC_FINGER_C2H2_1"/>
    <property type="match status" value="2"/>
</dbReference>
<protein>
    <recommendedName>
        <fullName evidence="12">C2H2-type domain-containing protein</fullName>
    </recommendedName>
</protein>
<evidence type="ECO:0000256" key="4">
    <source>
        <dbReference type="ARBA" id="ARBA00022771"/>
    </source>
</evidence>
<dbReference type="Gene3D" id="3.30.160.60">
    <property type="entry name" value="Classic Zinc Finger"/>
    <property type="match status" value="2"/>
</dbReference>
<dbReference type="Pfam" id="PF00096">
    <property type="entry name" value="zf-C2H2"/>
    <property type="match status" value="2"/>
</dbReference>
<reference evidence="13" key="1">
    <citation type="submission" date="2025-08" db="UniProtKB">
        <authorList>
            <consortium name="Ensembl"/>
        </authorList>
    </citation>
    <scope>IDENTIFICATION</scope>
</reference>
<dbReference type="GO" id="GO:0000981">
    <property type="term" value="F:DNA-binding transcription factor activity, RNA polymerase II-specific"/>
    <property type="evidence" value="ECO:0007669"/>
    <property type="project" value="TreeGrafter"/>
</dbReference>
<keyword evidence="3" id="KW-0677">Repeat</keyword>
<dbReference type="FunFam" id="3.30.160.60:FF:000018">
    <property type="entry name" value="Krueppel-like factor 15"/>
    <property type="match status" value="1"/>
</dbReference>
<proteinExistence type="predicted"/>
<dbReference type="AlphaFoldDB" id="A0A8C5KMQ3"/>
<evidence type="ECO:0000256" key="10">
    <source>
        <dbReference type="PROSITE-ProRule" id="PRU00042"/>
    </source>
</evidence>
<keyword evidence="14" id="KW-1185">Reference proteome</keyword>
<evidence type="ECO:0000256" key="9">
    <source>
        <dbReference type="ARBA" id="ARBA00023242"/>
    </source>
</evidence>
<feature type="compositionally biased region" description="Low complexity" evidence="11">
    <location>
        <begin position="92"/>
        <end position="108"/>
    </location>
</feature>
<dbReference type="SMART" id="SM00355">
    <property type="entry name" value="ZnF_C2H2"/>
    <property type="match status" value="2"/>
</dbReference>
<keyword evidence="9" id="KW-0539">Nucleus</keyword>
<evidence type="ECO:0000256" key="5">
    <source>
        <dbReference type="ARBA" id="ARBA00022833"/>
    </source>
</evidence>